<reference evidence="1 2" key="1">
    <citation type="submission" date="2019-06" db="EMBL/GenBank/DDBJ databases">
        <title>Genome organization and adaptive potential of archetypical organophosphate degarding Sphingobium fuliginis ATCC 27551.</title>
        <authorList>
            <person name="Sarwar A."/>
            <person name="Parthasarathy S."/>
            <person name="Singh C."/>
            <person name="Siddavattam D."/>
        </authorList>
    </citation>
    <scope>NUCLEOTIDE SEQUENCE [LARGE SCALE GENOMIC DNA]</scope>
    <source>
        <strain evidence="1 2">ATCC 27551</strain>
    </source>
</reference>
<protein>
    <submittedName>
        <fullName evidence="1">Uncharacterized protein</fullName>
    </submittedName>
</protein>
<proteinExistence type="predicted"/>
<sequence>MTGLLRLGLLDKRRYRFQRVERGFQRKFSDRSGHCTPDIGGIQTGFQSVLAGRLQARTRGAQRVHKRPRMGCDRIDLIGGQVSGRHLLDQGVELLRSL</sequence>
<dbReference type="KEGG" id="sufl:FIL70_02965"/>
<gene>
    <name evidence="1" type="ORF">FIL70_02965</name>
</gene>
<organism evidence="1 2">
    <name type="scientific">Sphingobium fuliginis ATCC 27551</name>
    <dbReference type="NCBI Taxonomy" id="1208342"/>
    <lineage>
        <taxon>Bacteria</taxon>
        <taxon>Pseudomonadati</taxon>
        <taxon>Pseudomonadota</taxon>
        <taxon>Alphaproteobacteria</taxon>
        <taxon>Sphingomonadales</taxon>
        <taxon>Sphingomonadaceae</taxon>
        <taxon>Sphingobium</taxon>
    </lineage>
</organism>
<evidence type="ECO:0000313" key="1">
    <source>
        <dbReference type="EMBL" id="QDC36357.1"/>
    </source>
</evidence>
<dbReference type="AlphaFoldDB" id="A0A5B8CED6"/>
<name>A0A5B8CED6_SPHSA</name>
<dbReference type="EMBL" id="CP041016">
    <property type="protein sequence ID" value="QDC36357.1"/>
    <property type="molecule type" value="Genomic_DNA"/>
</dbReference>
<evidence type="ECO:0000313" key="2">
    <source>
        <dbReference type="Proteomes" id="UP000311469"/>
    </source>
</evidence>
<dbReference type="Proteomes" id="UP000311469">
    <property type="component" value="Chromosome cSF1"/>
</dbReference>
<accession>A0A5B8CED6</accession>